<name>A0A352IUN1_9GAMM</name>
<dbReference type="EMBL" id="DNNA01000204">
    <property type="protein sequence ID" value="HBC35164.1"/>
    <property type="molecule type" value="Genomic_DNA"/>
</dbReference>
<evidence type="ECO:0000313" key="1">
    <source>
        <dbReference type="EMBL" id="HBC35164.1"/>
    </source>
</evidence>
<protein>
    <submittedName>
        <fullName evidence="1">Uncharacterized protein</fullName>
    </submittedName>
</protein>
<comment type="caution">
    <text evidence="1">The sequence shown here is derived from an EMBL/GenBank/DDBJ whole genome shotgun (WGS) entry which is preliminary data.</text>
</comment>
<reference evidence="1 2" key="1">
    <citation type="journal article" date="2018" name="Nat. Biotechnol.">
        <title>A standardized bacterial taxonomy based on genome phylogeny substantially revises the tree of life.</title>
        <authorList>
            <person name="Parks D.H."/>
            <person name="Chuvochina M."/>
            <person name="Waite D.W."/>
            <person name="Rinke C."/>
            <person name="Skarshewski A."/>
            <person name="Chaumeil P.A."/>
            <person name="Hugenholtz P."/>
        </authorList>
    </citation>
    <scope>NUCLEOTIDE SEQUENCE [LARGE SCALE GENOMIC DNA]</scope>
    <source>
        <strain evidence="1">UBA9380</strain>
    </source>
</reference>
<evidence type="ECO:0000313" key="2">
    <source>
        <dbReference type="Proteomes" id="UP000263489"/>
    </source>
</evidence>
<dbReference type="AlphaFoldDB" id="A0A352IUN1"/>
<accession>A0A352IUN1</accession>
<gene>
    <name evidence="1" type="ORF">DC045_12815</name>
</gene>
<dbReference type="Proteomes" id="UP000263489">
    <property type="component" value="Unassembled WGS sequence"/>
</dbReference>
<proteinExistence type="predicted"/>
<organism evidence="1 2">
    <name type="scientific">Marinobacter adhaerens</name>
    <dbReference type="NCBI Taxonomy" id="1033846"/>
    <lineage>
        <taxon>Bacteria</taxon>
        <taxon>Pseudomonadati</taxon>
        <taxon>Pseudomonadota</taxon>
        <taxon>Gammaproteobacteria</taxon>
        <taxon>Pseudomonadales</taxon>
        <taxon>Marinobacteraceae</taxon>
        <taxon>Marinobacter</taxon>
    </lineage>
</organism>
<sequence>MEFLCPNHRQQFADLPLEERKDLWLFWMENAYDCSEQGQWRDVISLAGSAFDLACLHGPRDESCMHIELTLSAILVSRALSDRGERAGMDAVILRALESLQHPDHAAPIDGCCDIHDCVSVLIDPSRHADFFADYLNWPSLPFVPPKRATMVRTLH</sequence>